<dbReference type="GO" id="GO:0004803">
    <property type="term" value="F:transposase activity"/>
    <property type="evidence" value="ECO:0007669"/>
    <property type="project" value="InterPro"/>
</dbReference>
<dbReference type="InterPro" id="IPR001207">
    <property type="entry name" value="Transposase_mutator"/>
</dbReference>
<keyword evidence="2" id="KW-0238">DNA-binding</keyword>
<protein>
    <recommendedName>
        <fullName evidence="6">Transposase</fullName>
    </recommendedName>
</protein>
<comment type="caution">
    <text evidence="4">The sequence shown here is derived from an EMBL/GenBank/DDBJ whole genome shotgun (WGS) entry which is preliminary data.</text>
</comment>
<evidence type="ECO:0000256" key="3">
    <source>
        <dbReference type="ARBA" id="ARBA00023172"/>
    </source>
</evidence>
<dbReference type="EMBL" id="LKBG01000121">
    <property type="protein sequence ID" value="KQB35450.1"/>
    <property type="molecule type" value="Genomic_DNA"/>
</dbReference>
<evidence type="ECO:0000256" key="2">
    <source>
        <dbReference type="ARBA" id="ARBA00023125"/>
    </source>
</evidence>
<sequence length="120" mass="13842">MTKTKSQLISIEELIEVFIEDRTEGKKNFVTWFLNNVMKEELNGPLNAESYERTNERTGYRNGTKKRKLKTVDGELILDKPDIRSGSFETTVFDRYFTVEKALNSVIAESYIHGGINKIC</sequence>
<dbReference type="AlphaFoldDB" id="A0A0Q1B5W6"/>
<dbReference type="RefSeq" id="WP_055032422.1">
    <property type="nucleotide sequence ID" value="NZ_LKBG01000121.1"/>
</dbReference>
<evidence type="ECO:0000256" key="1">
    <source>
        <dbReference type="ARBA" id="ARBA00022578"/>
    </source>
</evidence>
<keyword evidence="3" id="KW-0233">DNA recombination</keyword>
<dbReference type="GO" id="GO:0003677">
    <property type="term" value="F:DNA binding"/>
    <property type="evidence" value="ECO:0007669"/>
    <property type="project" value="UniProtKB-KW"/>
</dbReference>
<evidence type="ECO:0008006" key="6">
    <source>
        <dbReference type="Google" id="ProtNLM"/>
    </source>
</evidence>
<reference evidence="4 5" key="1">
    <citation type="submission" date="2015-09" db="EMBL/GenBank/DDBJ databases">
        <title>Heavy metals and arsenic resistance mechanisms in polyextremophilic archaea of the family Ferroplasmaceae.</title>
        <authorList>
            <person name="Bulaev A.G."/>
            <person name="Kanygina A.V."/>
        </authorList>
    </citation>
    <scope>NUCLEOTIDE SEQUENCE [LARGE SCALE GENOMIC DNA]</scope>
    <source>
        <strain evidence="4 5">VT</strain>
    </source>
</reference>
<keyword evidence="5" id="KW-1185">Reference proteome</keyword>
<dbReference type="OrthoDB" id="135857at2157"/>
<evidence type="ECO:0000313" key="4">
    <source>
        <dbReference type="EMBL" id="KQB35450.1"/>
    </source>
</evidence>
<dbReference type="PANTHER" id="PTHR33217:SF7">
    <property type="entry name" value="TRANSPOSASE FOR INSERTION SEQUENCE ELEMENT IS1081"/>
    <property type="match status" value="1"/>
</dbReference>
<proteinExistence type="predicted"/>
<organism evidence="4 5">
    <name type="scientific">Acidiplasma aeolicum</name>
    <dbReference type="NCBI Taxonomy" id="507754"/>
    <lineage>
        <taxon>Archaea</taxon>
        <taxon>Methanobacteriati</taxon>
        <taxon>Thermoplasmatota</taxon>
        <taxon>Thermoplasmata</taxon>
        <taxon>Thermoplasmatales</taxon>
        <taxon>Ferroplasmaceae</taxon>
        <taxon>Acidiplasma</taxon>
    </lineage>
</organism>
<dbReference type="Pfam" id="PF00872">
    <property type="entry name" value="Transposase_mut"/>
    <property type="match status" value="1"/>
</dbReference>
<dbReference type="PANTHER" id="PTHR33217">
    <property type="entry name" value="TRANSPOSASE FOR INSERTION SEQUENCE ELEMENT IS1081"/>
    <property type="match status" value="1"/>
</dbReference>
<name>A0A0Q1B5W6_9ARCH</name>
<keyword evidence="1" id="KW-0815">Transposition</keyword>
<dbReference type="Proteomes" id="UP000050320">
    <property type="component" value="Unassembled WGS sequence"/>
</dbReference>
<dbReference type="GO" id="GO:0006313">
    <property type="term" value="P:DNA transposition"/>
    <property type="evidence" value="ECO:0007669"/>
    <property type="project" value="InterPro"/>
</dbReference>
<gene>
    <name evidence="4" type="ORF">AOG54_08910</name>
</gene>
<accession>A0A0Q1B5W6</accession>
<evidence type="ECO:0000313" key="5">
    <source>
        <dbReference type="Proteomes" id="UP000050320"/>
    </source>
</evidence>